<gene>
    <name evidence="5" type="ORF">KY290_005656</name>
</gene>
<dbReference type="InterPro" id="IPR027417">
    <property type="entry name" value="P-loop_NTPase"/>
</dbReference>
<dbReference type="Proteomes" id="UP000826656">
    <property type="component" value="Unassembled WGS sequence"/>
</dbReference>
<dbReference type="InterPro" id="IPR005225">
    <property type="entry name" value="Small_GTP-bd"/>
</dbReference>
<evidence type="ECO:0000313" key="6">
    <source>
        <dbReference type="Proteomes" id="UP000826656"/>
    </source>
</evidence>
<protein>
    <submittedName>
        <fullName evidence="5">Uncharacterized protein</fullName>
    </submittedName>
</protein>
<dbReference type="SMART" id="SM00173">
    <property type="entry name" value="RAS"/>
    <property type="match status" value="1"/>
</dbReference>
<dbReference type="PRINTS" id="PR00449">
    <property type="entry name" value="RASTRNSFRMNG"/>
</dbReference>
<comment type="subcellular location">
    <subcellularLocation>
        <location evidence="4">Endomembrane system</location>
        <topology evidence="4">Lipid-anchor</topology>
    </subcellularLocation>
</comment>
<proteinExistence type="inferred from homology"/>
<keyword evidence="3" id="KW-0342">GTP-binding</keyword>
<dbReference type="PROSITE" id="PS51421">
    <property type="entry name" value="RAS"/>
    <property type="match status" value="1"/>
</dbReference>
<keyword evidence="2" id="KW-0547">Nucleotide-binding</keyword>
<evidence type="ECO:0000256" key="1">
    <source>
        <dbReference type="ARBA" id="ARBA00006270"/>
    </source>
</evidence>
<dbReference type="Gene3D" id="3.40.50.300">
    <property type="entry name" value="P-loop containing nucleotide triphosphate hydrolases"/>
    <property type="match status" value="1"/>
</dbReference>
<evidence type="ECO:0000256" key="2">
    <source>
        <dbReference type="ARBA" id="ARBA00022741"/>
    </source>
</evidence>
<evidence type="ECO:0000256" key="4">
    <source>
        <dbReference type="ARBA" id="ARBA00037868"/>
    </source>
</evidence>
<keyword evidence="6" id="KW-1185">Reference proteome</keyword>
<dbReference type="PROSITE" id="PS51419">
    <property type="entry name" value="RAB"/>
    <property type="match status" value="1"/>
</dbReference>
<dbReference type="InterPro" id="IPR001806">
    <property type="entry name" value="Small_GTPase"/>
</dbReference>
<accession>A0ABQ7WEU8</accession>
<organism evidence="5 6">
    <name type="scientific">Solanum tuberosum</name>
    <name type="common">Potato</name>
    <dbReference type="NCBI Taxonomy" id="4113"/>
    <lineage>
        <taxon>Eukaryota</taxon>
        <taxon>Viridiplantae</taxon>
        <taxon>Streptophyta</taxon>
        <taxon>Embryophyta</taxon>
        <taxon>Tracheophyta</taxon>
        <taxon>Spermatophyta</taxon>
        <taxon>Magnoliopsida</taxon>
        <taxon>eudicotyledons</taxon>
        <taxon>Gunneridae</taxon>
        <taxon>Pentapetalae</taxon>
        <taxon>asterids</taxon>
        <taxon>lamiids</taxon>
        <taxon>Solanales</taxon>
        <taxon>Solanaceae</taxon>
        <taxon>Solanoideae</taxon>
        <taxon>Solaneae</taxon>
        <taxon>Solanum</taxon>
    </lineage>
</organism>
<dbReference type="EMBL" id="JAIVGD010000002">
    <property type="protein sequence ID" value="KAH0779229.1"/>
    <property type="molecule type" value="Genomic_DNA"/>
</dbReference>
<evidence type="ECO:0000313" key="5">
    <source>
        <dbReference type="EMBL" id="KAH0779229.1"/>
    </source>
</evidence>
<dbReference type="Pfam" id="PF00071">
    <property type="entry name" value="Ras"/>
    <property type="match status" value="1"/>
</dbReference>
<evidence type="ECO:0000256" key="3">
    <source>
        <dbReference type="ARBA" id="ARBA00023134"/>
    </source>
</evidence>
<dbReference type="SMART" id="SM00175">
    <property type="entry name" value="RAB"/>
    <property type="match status" value="1"/>
</dbReference>
<reference evidence="5 6" key="1">
    <citation type="journal article" date="2021" name="bioRxiv">
        <title>Chromosome-scale and haplotype-resolved genome assembly of a tetraploid potato cultivar.</title>
        <authorList>
            <person name="Sun H."/>
            <person name="Jiao W.-B."/>
            <person name="Krause K."/>
            <person name="Campoy J.A."/>
            <person name="Goel M."/>
            <person name="Folz-Donahue K."/>
            <person name="Kukat C."/>
            <person name="Huettel B."/>
            <person name="Schneeberger K."/>
        </authorList>
    </citation>
    <scope>NUCLEOTIDE SEQUENCE [LARGE SCALE GENOMIC DNA]</scope>
    <source>
        <strain evidence="5">SolTubOtavaFocal</strain>
        <tissue evidence="5">Leaves</tissue>
    </source>
</reference>
<dbReference type="SUPFAM" id="SSF52540">
    <property type="entry name" value="P-loop containing nucleoside triphosphate hydrolases"/>
    <property type="match status" value="1"/>
</dbReference>
<comment type="caution">
    <text evidence="5">The sequence shown here is derived from an EMBL/GenBank/DDBJ whole genome shotgun (WGS) entry which is preliminary data.</text>
</comment>
<dbReference type="PANTHER" id="PTHR47977">
    <property type="entry name" value="RAS-RELATED PROTEIN RAB"/>
    <property type="match status" value="1"/>
</dbReference>
<sequence length="109" mass="11883">MGSSTATQSSSSYDLSFKILLIGDSGVGKSSLLLSFISNAVDDITPTIGVDFKIKTLTVGGKRLKLTIWDTAGQEKFRTLTSSYFRGAQGIILVYDVTRRDTFTNLYDV</sequence>
<comment type="similarity">
    <text evidence="1">Belongs to the small GTPase superfamily. Rab family.</text>
</comment>
<dbReference type="InterPro" id="IPR050227">
    <property type="entry name" value="Rab"/>
</dbReference>
<dbReference type="NCBIfam" id="TIGR00231">
    <property type="entry name" value="small_GTP"/>
    <property type="match status" value="1"/>
</dbReference>
<name>A0ABQ7WEU8_SOLTU</name>